<comment type="caution">
    <text evidence="2">The sequence shown here is derived from an EMBL/GenBank/DDBJ whole genome shotgun (WGS) entry which is preliminary data.</text>
</comment>
<dbReference type="Proteomes" id="UP001138500">
    <property type="component" value="Unassembled WGS sequence"/>
</dbReference>
<dbReference type="OrthoDB" id="4136235at2759"/>
<keyword evidence="3" id="KW-1185">Reference proteome</keyword>
<accession>A0A9W7SPU3</accession>
<evidence type="ECO:0000256" key="1">
    <source>
        <dbReference type="SAM" id="Phobius"/>
    </source>
</evidence>
<keyword evidence="1" id="KW-0472">Membrane</keyword>
<dbReference type="EMBL" id="RIBY02001978">
    <property type="protein sequence ID" value="KAH9826519.1"/>
    <property type="molecule type" value="Genomic_DNA"/>
</dbReference>
<dbReference type="AlphaFoldDB" id="A0A9W7SPU3"/>
<name>A0A9W7SPU3_9PEZI</name>
<keyword evidence="1" id="KW-1133">Transmembrane helix</keyword>
<protein>
    <submittedName>
        <fullName evidence="2">Uncharacterized protein</fullName>
    </submittedName>
</protein>
<reference evidence="2 3" key="1">
    <citation type="journal article" date="2018" name="IMA Fungus">
        <title>IMA Genome-F 10: Nine draft genome sequences of Claviceps purpurea s.lat., including C. arundinis, C. humidiphila, and C. cf. spartinae, pseudomolecules for the pitch canker pathogen Fusarium circinatum, draft genome of Davidsoniella eucalypti, Grosmannia galeiformis, Quambalaria eucalypti, and Teratosphaeria destructans.</title>
        <authorList>
            <person name="Wingfield B.D."/>
            <person name="Liu M."/>
            <person name="Nguyen H.D."/>
            <person name="Lane F.A."/>
            <person name="Morgan S.W."/>
            <person name="De Vos L."/>
            <person name="Wilken P.M."/>
            <person name="Duong T.A."/>
            <person name="Aylward J."/>
            <person name="Coetzee M.P."/>
            <person name="Dadej K."/>
            <person name="De Beer Z.W."/>
            <person name="Findlay W."/>
            <person name="Havenga M."/>
            <person name="Kolarik M."/>
            <person name="Menzies J.G."/>
            <person name="Naidoo K."/>
            <person name="Pochopski O."/>
            <person name="Shoukouhi P."/>
            <person name="Santana Q.C."/>
            <person name="Seifert K.A."/>
            <person name="Soal N."/>
            <person name="Steenkamp E.T."/>
            <person name="Tatham C.T."/>
            <person name="van der Nest M.A."/>
            <person name="Wingfield M.J."/>
        </authorList>
    </citation>
    <scope>NUCLEOTIDE SEQUENCE [LARGE SCALE GENOMIC DNA]</scope>
    <source>
        <strain evidence="2">CMW44962</strain>
    </source>
</reference>
<gene>
    <name evidence="2" type="ORF">Tdes44962_MAKER00483</name>
</gene>
<evidence type="ECO:0000313" key="3">
    <source>
        <dbReference type="Proteomes" id="UP001138500"/>
    </source>
</evidence>
<sequence length="88" mass="10072">MGSAAWAIPVGVLAGLCGLMFVFIWWWFPRHYRKGVRADMVRVDEERRRRQLAEAEMGDIEGGAAPSYQETVPQKPTFVYTPQAYTSY</sequence>
<reference evidence="2 3" key="2">
    <citation type="journal article" date="2021" name="Curr. Genet.">
        <title>Genetic response to nitrogen starvation in the aggressive Eucalyptus foliar pathogen Teratosphaeria destructans.</title>
        <authorList>
            <person name="Havenga M."/>
            <person name="Wingfield B.D."/>
            <person name="Wingfield M.J."/>
            <person name="Dreyer L.L."/>
            <person name="Roets F."/>
            <person name="Aylward J."/>
        </authorList>
    </citation>
    <scope>NUCLEOTIDE SEQUENCE [LARGE SCALE GENOMIC DNA]</scope>
    <source>
        <strain evidence="2">CMW44962</strain>
    </source>
</reference>
<keyword evidence="1" id="KW-0812">Transmembrane</keyword>
<feature type="transmembrane region" description="Helical" evidence="1">
    <location>
        <begin position="6"/>
        <end position="28"/>
    </location>
</feature>
<organism evidence="2 3">
    <name type="scientific">Teratosphaeria destructans</name>
    <dbReference type="NCBI Taxonomy" id="418781"/>
    <lineage>
        <taxon>Eukaryota</taxon>
        <taxon>Fungi</taxon>
        <taxon>Dikarya</taxon>
        <taxon>Ascomycota</taxon>
        <taxon>Pezizomycotina</taxon>
        <taxon>Dothideomycetes</taxon>
        <taxon>Dothideomycetidae</taxon>
        <taxon>Mycosphaerellales</taxon>
        <taxon>Teratosphaeriaceae</taxon>
        <taxon>Teratosphaeria</taxon>
    </lineage>
</organism>
<evidence type="ECO:0000313" key="2">
    <source>
        <dbReference type="EMBL" id="KAH9826519.1"/>
    </source>
</evidence>
<proteinExistence type="predicted"/>